<keyword evidence="1" id="KW-0472">Membrane</keyword>
<evidence type="ECO:0000313" key="3">
    <source>
        <dbReference type="Proteomes" id="UP001595844"/>
    </source>
</evidence>
<dbReference type="Proteomes" id="UP001595844">
    <property type="component" value="Unassembled WGS sequence"/>
</dbReference>
<evidence type="ECO:0000256" key="1">
    <source>
        <dbReference type="SAM" id="Phobius"/>
    </source>
</evidence>
<protein>
    <submittedName>
        <fullName evidence="2">DUF4190 domain-containing protein</fullName>
    </submittedName>
</protein>
<evidence type="ECO:0000313" key="2">
    <source>
        <dbReference type="EMBL" id="MFC4374149.1"/>
    </source>
</evidence>
<proteinExistence type="predicted"/>
<keyword evidence="1" id="KW-1133">Transmembrane helix</keyword>
<reference evidence="3" key="1">
    <citation type="journal article" date="2019" name="Int. J. Syst. Evol. Microbiol.">
        <title>The Global Catalogue of Microorganisms (GCM) 10K type strain sequencing project: providing services to taxonomists for standard genome sequencing and annotation.</title>
        <authorList>
            <consortium name="The Broad Institute Genomics Platform"/>
            <consortium name="The Broad Institute Genome Sequencing Center for Infectious Disease"/>
            <person name="Wu L."/>
            <person name="Ma J."/>
        </authorList>
    </citation>
    <scope>NUCLEOTIDE SEQUENCE [LARGE SCALE GENOMIC DNA]</scope>
    <source>
        <strain evidence="3">IBRC-M 10490</strain>
    </source>
</reference>
<name>A0ABV8VF86_9NOCA</name>
<dbReference type="RefSeq" id="WP_378558471.1">
    <property type="nucleotide sequence ID" value="NZ_JBHSDL010000007.1"/>
</dbReference>
<keyword evidence="1" id="KW-0812">Transmembrane</keyword>
<organism evidence="2 3">
    <name type="scientific">Nocardia halotolerans</name>
    <dbReference type="NCBI Taxonomy" id="1755878"/>
    <lineage>
        <taxon>Bacteria</taxon>
        <taxon>Bacillati</taxon>
        <taxon>Actinomycetota</taxon>
        <taxon>Actinomycetes</taxon>
        <taxon>Mycobacteriales</taxon>
        <taxon>Nocardiaceae</taxon>
        <taxon>Nocardia</taxon>
    </lineage>
</organism>
<gene>
    <name evidence="2" type="ORF">ACFO5K_08520</name>
</gene>
<feature type="transmembrane region" description="Helical" evidence="1">
    <location>
        <begin position="71"/>
        <end position="97"/>
    </location>
</feature>
<sequence length="98" mass="9985">MSVPPPPQGYLGYFRPPDHPQSTLVLVLGVLGLALCGLCAPFAWVKGRQALTEIDAAGGTIGGRSQVYAGYIMGIVGSAVLGMMVLLGLFGVLVALAG</sequence>
<keyword evidence="3" id="KW-1185">Reference proteome</keyword>
<dbReference type="EMBL" id="JBHSDL010000007">
    <property type="protein sequence ID" value="MFC4374149.1"/>
    <property type="molecule type" value="Genomic_DNA"/>
</dbReference>
<accession>A0ABV8VF86</accession>
<feature type="transmembrane region" description="Helical" evidence="1">
    <location>
        <begin position="24"/>
        <end position="45"/>
    </location>
</feature>
<comment type="caution">
    <text evidence="2">The sequence shown here is derived from an EMBL/GenBank/DDBJ whole genome shotgun (WGS) entry which is preliminary data.</text>
</comment>